<dbReference type="InterPro" id="IPR009097">
    <property type="entry name" value="Cyclic_Pdiesterase"/>
</dbReference>
<dbReference type="Gene3D" id="3.90.1140.10">
    <property type="entry name" value="Cyclic phosphodiesterase"/>
    <property type="match status" value="1"/>
</dbReference>
<comment type="caution">
    <text evidence="1">The sequence shown here is derived from an EMBL/GenBank/DDBJ whole genome shotgun (WGS) entry which is preliminary data.</text>
</comment>
<accession>A0A0F9JAI4</accession>
<dbReference type="SUPFAM" id="SSF55144">
    <property type="entry name" value="LigT-like"/>
    <property type="match status" value="1"/>
</dbReference>
<dbReference type="EMBL" id="LAZR01010498">
    <property type="protein sequence ID" value="KKM66593.1"/>
    <property type="molecule type" value="Genomic_DNA"/>
</dbReference>
<gene>
    <name evidence="1" type="ORF">LCGC14_1479650</name>
</gene>
<evidence type="ECO:0000313" key="1">
    <source>
        <dbReference type="EMBL" id="KKM66593.1"/>
    </source>
</evidence>
<reference evidence="1" key="1">
    <citation type="journal article" date="2015" name="Nature">
        <title>Complex archaea that bridge the gap between prokaryotes and eukaryotes.</title>
        <authorList>
            <person name="Spang A."/>
            <person name="Saw J.H."/>
            <person name="Jorgensen S.L."/>
            <person name="Zaremba-Niedzwiedzka K."/>
            <person name="Martijn J."/>
            <person name="Lind A.E."/>
            <person name="van Eijk R."/>
            <person name="Schleper C."/>
            <person name="Guy L."/>
            <person name="Ettema T.J."/>
        </authorList>
    </citation>
    <scope>NUCLEOTIDE SEQUENCE</scope>
</reference>
<proteinExistence type="predicted"/>
<dbReference type="Pfam" id="PF13563">
    <property type="entry name" value="2_5_RNA_ligase2"/>
    <property type="match status" value="1"/>
</dbReference>
<dbReference type="PANTHER" id="PTHR37474">
    <property type="entry name" value="RNA LIGASE/CYCLIC NUCLEOTIDE PHOSPHODIESTERASE"/>
    <property type="match status" value="1"/>
</dbReference>
<organism evidence="1">
    <name type="scientific">marine sediment metagenome</name>
    <dbReference type="NCBI Taxonomy" id="412755"/>
    <lineage>
        <taxon>unclassified sequences</taxon>
        <taxon>metagenomes</taxon>
        <taxon>ecological metagenomes</taxon>
    </lineage>
</organism>
<dbReference type="PANTHER" id="PTHR37474:SF1">
    <property type="entry name" value="2'-5' RNA LIGASE FAMILY PROTEIN"/>
    <property type="match status" value="1"/>
</dbReference>
<dbReference type="AlphaFoldDB" id="A0A0F9JAI4"/>
<protein>
    <recommendedName>
        <fullName evidence="2">Phosphoesterase HXTX domain-containing protein</fullName>
    </recommendedName>
</protein>
<sequence>MENRTHNTAIVIIPPEDVWRPIQAIRQKHDRKLRRWMPHITLIYPFRPQSEFERAAEELAPVCRTIQPFDVELVTFRIFEHGKGYYTVWLAPEPEEPLLDLHAAVWTAVSRQDEFAPVIGRFKPHLSVGQARGTASMVKLVDELQADWTPVRFAVSAVHLIWRGNGRDDAFRIAKSLPLDER</sequence>
<evidence type="ECO:0008006" key="2">
    <source>
        <dbReference type="Google" id="ProtNLM"/>
    </source>
</evidence>
<name>A0A0F9JAI4_9ZZZZ</name>